<evidence type="ECO:0000256" key="2">
    <source>
        <dbReference type="ARBA" id="ARBA00012323"/>
    </source>
</evidence>
<keyword evidence="10" id="KW-1185">Reference proteome</keyword>
<evidence type="ECO:0000256" key="1">
    <source>
        <dbReference type="ARBA" id="ARBA00006479"/>
    </source>
</evidence>
<evidence type="ECO:0000313" key="9">
    <source>
        <dbReference type="EMBL" id="URA09521.1"/>
    </source>
</evidence>
<dbReference type="GO" id="GO:0005524">
    <property type="term" value="F:ATP binding"/>
    <property type="evidence" value="ECO:0007669"/>
    <property type="project" value="UniProtKB-KW"/>
</dbReference>
<dbReference type="Gene3D" id="3.30.420.40">
    <property type="match status" value="2"/>
</dbReference>
<dbReference type="PANTHER" id="PTHR18964:SF149">
    <property type="entry name" value="BIFUNCTIONAL UDP-N-ACETYLGLUCOSAMINE 2-EPIMERASE_N-ACETYLMANNOSAMINE KINASE"/>
    <property type="match status" value="1"/>
</dbReference>
<organism evidence="9 10">
    <name type="scientific">Thermospira aquatica</name>
    <dbReference type="NCBI Taxonomy" id="2828656"/>
    <lineage>
        <taxon>Bacteria</taxon>
        <taxon>Pseudomonadati</taxon>
        <taxon>Spirochaetota</taxon>
        <taxon>Spirochaetia</taxon>
        <taxon>Brevinematales</taxon>
        <taxon>Thermospiraceae</taxon>
        <taxon>Thermospira</taxon>
    </lineage>
</organism>
<dbReference type="EC" id="2.7.1.2" evidence="2"/>
<keyword evidence="6" id="KW-0418">Kinase</keyword>
<evidence type="ECO:0000256" key="6">
    <source>
        <dbReference type="ARBA" id="ARBA00022777"/>
    </source>
</evidence>
<dbReference type="GO" id="GO:0006096">
    <property type="term" value="P:glycolytic process"/>
    <property type="evidence" value="ECO:0007669"/>
    <property type="project" value="InterPro"/>
</dbReference>
<comment type="similarity">
    <text evidence="1">Belongs to the ROK (NagC/XylR) family.</text>
</comment>
<keyword evidence="4 9" id="KW-0808">Transferase</keyword>
<dbReference type="InterPro" id="IPR000600">
    <property type="entry name" value="ROK"/>
</dbReference>
<dbReference type="RefSeq" id="WP_271434653.1">
    <property type="nucleotide sequence ID" value="NZ_CP073355.1"/>
</dbReference>
<proteinExistence type="inferred from homology"/>
<dbReference type="PROSITE" id="PS01125">
    <property type="entry name" value="ROK"/>
    <property type="match status" value="1"/>
</dbReference>
<dbReference type="EMBL" id="CP073355">
    <property type="protein sequence ID" value="URA09521.1"/>
    <property type="molecule type" value="Genomic_DNA"/>
</dbReference>
<dbReference type="AlphaFoldDB" id="A0AAX3BBK9"/>
<dbReference type="InterPro" id="IPR049874">
    <property type="entry name" value="ROK_cs"/>
</dbReference>
<dbReference type="KEGG" id="taqu:KDW03_08485"/>
<keyword evidence="7" id="KW-0067">ATP-binding</keyword>
<dbReference type="GO" id="GO:0004340">
    <property type="term" value="F:glucokinase activity"/>
    <property type="evidence" value="ECO:0007669"/>
    <property type="project" value="UniProtKB-EC"/>
</dbReference>
<evidence type="ECO:0000256" key="7">
    <source>
        <dbReference type="ARBA" id="ARBA00022840"/>
    </source>
</evidence>
<name>A0AAX3BBK9_9SPIR</name>
<reference evidence="9" key="1">
    <citation type="submission" date="2021-04" db="EMBL/GenBank/DDBJ databases">
        <authorList>
            <person name="Postec A."/>
        </authorList>
    </citation>
    <scope>NUCLEOTIDE SEQUENCE</scope>
    <source>
        <strain evidence="9">F1F22</strain>
    </source>
</reference>
<reference evidence="9" key="2">
    <citation type="submission" date="2022-06" db="EMBL/GenBank/DDBJ databases">
        <title>Thermospira aquatica gen. nov., sp. nov.</title>
        <authorList>
            <person name="Ben Ali Gam Z."/>
            <person name="Labat M."/>
        </authorList>
    </citation>
    <scope>NUCLEOTIDE SEQUENCE</scope>
    <source>
        <strain evidence="9">F1F22</strain>
    </source>
</reference>
<dbReference type="Pfam" id="PF00480">
    <property type="entry name" value="ROK"/>
    <property type="match status" value="1"/>
</dbReference>
<evidence type="ECO:0000256" key="8">
    <source>
        <dbReference type="ARBA" id="ARBA00032386"/>
    </source>
</evidence>
<sequence>MEVFLGIDMGGTAIKLGLVSREGKLLKSFQVPTRAETQDRQVIVDNIKNAIRSALGGWEKVLAIGIGVPGGVDKKHGIIRFMPNIQALENYSLAEDLEKSFGMPVAIDNDANNAARGEYVFGAAKKYQDFVLITLGTGIGGGIFIRGDIYGGVANFAGEVGHMKLVPEGRTCGCGLNGCWEAYGSATAMIKRAQGLVAMGKKTSLSSVPEINAKVIFDEAKKGDEIALEVVEEVCHYLGIGIANLIHLFNPEAVVVGGGVSQAGDFLFERLRRYTSLYTKTEMFETCTIVPAALVNDAGVMGSAALAIMTLEHWGK</sequence>
<dbReference type="SUPFAM" id="SSF53067">
    <property type="entry name" value="Actin-like ATPase domain"/>
    <property type="match status" value="1"/>
</dbReference>
<gene>
    <name evidence="9" type="ORF">KDW03_08485</name>
</gene>
<dbReference type="InterPro" id="IPR043129">
    <property type="entry name" value="ATPase_NBD"/>
</dbReference>
<dbReference type="PANTHER" id="PTHR18964">
    <property type="entry name" value="ROK (REPRESSOR, ORF, KINASE) FAMILY"/>
    <property type="match status" value="1"/>
</dbReference>
<accession>A0AAX3BBK9</accession>
<evidence type="ECO:0000256" key="5">
    <source>
        <dbReference type="ARBA" id="ARBA00022741"/>
    </source>
</evidence>
<dbReference type="NCBIfam" id="TIGR00744">
    <property type="entry name" value="ROK_glcA_fam"/>
    <property type="match status" value="1"/>
</dbReference>
<evidence type="ECO:0000256" key="4">
    <source>
        <dbReference type="ARBA" id="ARBA00022679"/>
    </source>
</evidence>
<dbReference type="Proteomes" id="UP001056539">
    <property type="component" value="Chromosome"/>
</dbReference>
<dbReference type="GO" id="GO:0005737">
    <property type="term" value="C:cytoplasm"/>
    <property type="evidence" value="ECO:0007669"/>
    <property type="project" value="InterPro"/>
</dbReference>
<evidence type="ECO:0000256" key="3">
    <source>
        <dbReference type="ARBA" id="ARBA00014701"/>
    </source>
</evidence>
<dbReference type="InterPro" id="IPR004654">
    <property type="entry name" value="ROK_glcA"/>
</dbReference>
<protein>
    <recommendedName>
        <fullName evidence="3">Glucokinase</fullName>
        <ecNumber evidence="2">2.7.1.2</ecNumber>
    </recommendedName>
    <alternativeName>
        <fullName evidence="8">Glucose kinase</fullName>
    </alternativeName>
</protein>
<evidence type="ECO:0000313" key="10">
    <source>
        <dbReference type="Proteomes" id="UP001056539"/>
    </source>
</evidence>
<keyword evidence="5" id="KW-0547">Nucleotide-binding</keyword>